<feature type="domain" description="EDRF1 N-terminal" evidence="2">
    <location>
        <begin position="58"/>
        <end position="142"/>
    </location>
</feature>
<feature type="compositionally biased region" description="Low complexity" evidence="1">
    <location>
        <begin position="310"/>
        <end position="325"/>
    </location>
</feature>
<feature type="domain" description="EDRF1 N-terminal" evidence="2">
    <location>
        <begin position="220"/>
        <end position="309"/>
    </location>
</feature>
<feature type="region of interest" description="Disordered" evidence="1">
    <location>
        <begin position="308"/>
        <end position="345"/>
    </location>
</feature>
<dbReference type="GeneID" id="25566536"/>
<dbReference type="Pfam" id="PF23788">
    <property type="entry name" value="EDRF1_N"/>
    <property type="match status" value="2"/>
</dbReference>
<sequence>MASQRQNRKVPLVASLSLPVADALITPDQIREAASASLAGETPSPLPPSHPLALPYFSELATETNLNKAPLNWLAAPSPAALAPSGALRASGELAASELAAYGEDADILAPTANMKKIFKMTYSRAPVSMAVHRIGSTLVLDGAIDPFQVPVDGPSDPMPPKKASPDDRILYSKFMYHQMGQANGGAQPQPPPQSQPGGPEAAVQAVMEDPAIPLPASSKFTRTFAFKLRDSNLILGSDLLVFSSVGHPAISLKLHSIEEEITRSTSLDYWLDNVLADVPELCICYHKGGFVQGYQIVRTEDIPFLTAPASSSSASSSSASSSSAESPKRKPCEAGRKSRTPAFQPAVVEQTAASVVQFLKDHATRDGGTYWLYKGTGESMLRLYDLSPPSPSPAASTSATGSAADGMAPAASPQPQPQPTQPAASSDPPPFAFAVAMLCYRLGFKLMEPGKSRPHVERARSLFERALDLLNPRLRPGVHVAVTRKLAETYIAQYRPGSQLTRMLSKTLVNADPTEAELGGSQSSDGLVAPIVARDMYNDAGEVEAYVRAGTLLTDALRTLVRMRHDTPPGPVGPLVDVPKLWAEVLGLLAEIHLYLAYSSIKHRAPASALRHITHALVAAHLVNEGGSESSGESEILAATVARALATLALGDVVVIARDGSDRAVELCREPGSVVDGILGPQSAPLMLTPSAKHSDADAMADETFEFNTDALGIDCDDEYDLEHVGLAARLKLEVLNAKAVARSHAAVRSTLAPALAALASFAASGAEQIEVYATMLSYCKLGLALVVAHDALDSARCEIQARTGALHNLIGSCYLETHRFTKGLRELRAAEKAFADLPDSPRATLNLAGVLANEARAHRLRAMHEAASQANSESLYTSAVNAYLRASKMLAAAHLDHTALFSDINSGLGGTYLSIAMELMEGGGPAAGSGDQALATIRKQLECAERAYEMAANTSRVVLVKVQMARLYALALGDWSGISNVQAKTKVTKVIFGKALAAATAAGDLLSKLSVLTMELELFTKTHKWRPPARVALELTTLAAGILAGSGPTAPEVAAKTSVALNIVRLWLRDARSRQHTVLR</sequence>
<evidence type="ECO:0000313" key="4">
    <source>
        <dbReference type="Proteomes" id="UP000054408"/>
    </source>
</evidence>
<dbReference type="EMBL" id="GL349467">
    <property type="protein sequence ID" value="KNC51469.1"/>
    <property type="molecule type" value="Genomic_DNA"/>
</dbReference>
<proteinExistence type="predicted"/>
<evidence type="ECO:0000259" key="2">
    <source>
        <dbReference type="Pfam" id="PF23788"/>
    </source>
</evidence>
<dbReference type="RefSeq" id="XP_013756131.1">
    <property type="nucleotide sequence ID" value="XM_013900677.1"/>
</dbReference>
<reference evidence="3 4" key="1">
    <citation type="submission" date="2010-05" db="EMBL/GenBank/DDBJ databases">
        <title>The Genome Sequence of Thecamonas trahens ATCC 50062.</title>
        <authorList>
            <consortium name="The Broad Institute Genome Sequencing Platform"/>
            <person name="Russ C."/>
            <person name="Cuomo C."/>
            <person name="Shea T."/>
            <person name="Young S.K."/>
            <person name="Zeng Q."/>
            <person name="Koehrsen M."/>
            <person name="Haas B."/>
            <person name="Borodovsky M."/>
            <person name="Guigo R."/>
            <person name="Alvarado L."/>
            <person name="Berlin A."/>
            <person name="Bochicchio J."/>
            <person name="Borenstein D."/>
            <person name="Chapman S."/>
            <person name="Chen Z."/>
            <person name="Freedman E."/>
            <person name="Gellesch M."/>
            <person name="Goldberg J."/>
            <person name="Griggs A."/>
            <person name="Gujja S."/>
            <person name="Heilman E."/>
            <person name="Heiman D."/>
            <person name="Hepburn T."/>
            <person name="Howarth C."/>
            <person name="Jen D."/>
            <person name="Larson L."/>
            <person name="Mehta T."/>
            <person name="Park D."/>
            <person name="Pearson M."/>
            <person name="Roberts A."/>
            <person name="Saif S."/>
            <person name="Shenoy N."/>
            <person name="Sisk P."/>
            <person name="Stolte C."/>
            <person name="Sykes S."/>
            <person name="Thomson T."/>
            <person name="Walk T."/>
            <person name="White J."/>
            <person name="Yandava C."/>
            <person name="Burger G."/>
            <person name="Gray M.W."/>
            <person name="Holland P.W.H."/>
            <person name="King N."/>
            <person name="Lang F.B.F."/>
            <person name="Roger A.J."/>
            <person name="Ruiz-Trillo I."/>
            <person name="Lander E."/>
            <person name="Nusbaum C."/>
        </authorList>
    </citation>
    <scope>NUCLEOTIDE SEQUENCE [LARGE SCALE GENOMIC DNA]</scope>
    <source>
        <strain evidence="3 4">ATCC 50062</strain>
    </source>
</reference>
<dbReference type="GO" id="GO:0045893">
    <property type="term" value="P:positive regulation of DNA-templated transcription"/>
    <property type="evidence" value="ECO:0007669"/>
    <property type="project" value="TreeGrafter"/>
</dbReference>
<protein>
    <recommendedName>
        <fullName evidence="2">EDRF1 N-terminal domain-containing protein</fullName>
    </recommendedName>
</protein>
<accession>A0A0L0DGK7</accession>
<organism evidence="3 4">
    <name type="scientific">Thecamonas trahens ATCC 50062</name>
    <dbReference type="NCBI Taxonomy" id="461836"/>
    <lineage>
        <taxon>Eukaryota</taxon>
        <taxon>Apusozoa</taxon>
        <taxon>Apusomonadida</taxon>
        <taxon>Apusomonadidae</taxon>
        <taxon>Thecamonas</taxon>
    </lineage>
</organism>
<dbReference type="PANTHER" id="PTHR15000:SF1">
    <property type="entry name" value="ERYTHROID DIFFERENTIATION-RELATED FACTOR 1"/>
    <property type="match status" value="1"/>
</dbReference>
<evidence type="ECO:0000313" key="3">
    <source>
        <dbReference type="EMBL" id="KNC51469.1"/>
    </source>
</evidence>
<gene>
    <name evidence="3" type="ORF">AMSG_07665</name>
</gene>
<name>A0A0L0DGK7_THETB</name>
<dbReference type="Proteomes" id="UP000054408">
    <property type="component" value="Unassembled WGS sequence"/>
</dbReference>
<feature type="compositionally biased region" description="Low complexity" evidence="1">
    <location>
        <begin position="394"/>
        <end position="412"/>
    </location>
</feature>
<dbReference type="eggNOG" id="ENOG502QTNC">
    <property type="taxonomic scope" value="Eukaryota"/>
</dbReference>
<keyword evidence="4" id="KW-1185">Reference proteome</keyword>
<feature type="compositionally biased region" description="Basic and acidic residues" evidence="1">
    <location>
        <begin position="327"/>
        <end position="337"/>
    </location>
</feature>
<feature type="region of interest" description="Disordered" evidence="1">
    <location>
        <begin position="385"/>
        <end position="428"/>
    </location>
</feature>
<dbReference type="InterPro" id="IPR056582">
    <property type="entry name" value="EDRF1_N"/>
</dbReference>
<dbReference type="AlphaFoldDB" id="A0A0L0DGK7"/>
<feature type="region of interest" description="Disordered" evidence="1">
    <location>
        <begin position="182"/>
        <end position="201"/>
    </location>
</feature>
<evidence type="ECO:0000256" key="1">
    <source>
        <dbReference type="SAM" id="MobiDB-lite"/>
    </source>
</evidence>
<dbReference type="OrthoDB" id="419432at2759"/>
<dbReference type="PANTHER" id="PTHR15000">
    <property type="entry name" value="ERYTHROID DIFFERENTIATION-RELATED FACTOR 1"/>
    <property type="match status" value="1"/>
</dbReference>